<dbReference type="RefSeq" id="WP_354196087.1">
    <property type="nucleotide sequence ID" value="NZ_JBEPML010000010.1"/>
</dbReference>
<dbReference type="InterPro" id="IPR036264">
    <property type="entry name" value="Bact_exopeptidase_dim_dom"/>
</dbReference>
<dbReference type="Pfam" id="PF07687">
    <property type="entry name" value="M20_dimer"/>
    <property type="match status" value="1"/>
</dbReference>
<dbReference type="InterPro" id="IPR017439">
    <property type="entry name" value="Amidohydrolase"/>
</dbReference>
<dbReference type="InterPro" id="IPR017145">
    <property type="entry name" value="Aminobenzoyl-glu_utiliz_pB"/>
</dbReference>
<proteinExistence type="predicted"/>
<dbReference type="InterPro" id="IPR002933">
    <property type="entry name" value="Peptidase_M20"/>
</dbReference>
<reference evidence="4 5" key="1">
    <citation type="submission" date="2024-06" db="EMBL/GenBank/DDBJ databases">
        <title>Genomic Encyclopedia of Type Strains, Phase IV (KMG-IV): sequencing the most valuable type-strain genomes for metagenomic binning, comparative biology and taxonomic classification.</title>
        <authorList>
            <person name="Goeker M."/>
        </authorList>
    </citation>
    <scope>NUCLEOTIDE SEQUENCE [LARGE SCALE GENOMIC DNA]</scope>
    <source>
        <strain evidence="4 5">DSM 27865</strain>
    </source>
</reference>
<feature type="domain" description="Peptidase M20 dimerisation" evidence="3">
    <location>
        <begin position="188"/>
        <end position="280"/>
    </location>
</feature>
<feature type="region of interest" description="Disordered" evidence="2">
    <location>
        <begin position="455"/>
        <end position="475"/>
    </location>
</feature>
<keyword evidence="5" id="KW-1185">Reference proteome</keyword>
<evidence type="ECO:0000256" key="2">
    <source>
        <dbReference type="SAM" id="MobiDB-lite"/>
    </source>
</evidence>
<dbReference type="PIRSF" id="PIRSF037227">
    <property type="entry name" value="Aminobenzoyl-glu_utiliz_pB"/>
    <property type="match status" value="1"/>
</dbReference>
<dbReference type="PANTHER" id="PTHR30575">
    <property type="entry name" value="PEPTIDASE M20"/>
    <property type="match status" value="1"/>
</dbReference>
<evidence type="ECO:0000313" key="4">
    <source>
        <dbReference type="EMBL" id="MET3792772.1"/>
    </source>
</evidence>
<evidence type="ECO:0000259" key="3">
    <source>
        <dbReference type="Pfam" id="PF07687"/>
    </source>
</evidence>
<organism evidence="4 5">
    <name type="scientific">Aquamicrobium terrae</name>
    <dbReference type="NCBI Taxonomy" id="1324945"/>
    <lineage>
        <taxon>Bacteria</taxon>
        <taxon>Pseudomonadati</taxon>
        <taxon>Pseudomonadota</taxon>
        <taxon>Alphaproteobacteria</taxon>
        <taxon>Hyphomicrobiales</taxon>
        <taxon>Phyllobacteriaceae</taxon>
        <taxon>Aquamicrobium</taxon>
    </lineage>
</organism>
<dbReference type="NCBIfam" id="TIGR01891">
    <property type="entry name" value="amidohydrolases"/>
    <property type="match status" value="1"/>
</dbReference>
<gene>
    <name evidence="4" type="ORF">ABID37_002995</name>
</gene>
<dbReference type="PANTHER" id="PTHR30575:SF0">
    <property type="entry name" value="XAA-ARG DIPEPTIDASE"/>
    <property type="match status" value="1"/>
</dbReference>
<sequence length="475" mass="51206">MSNTDIQIALDAVAQRVPEAVRISEGVWDTPELCFNEHAAVALQIDYLEKQGFRIERNVAGMATAFTAEVGEEGPVIAFLGEYDALPSLSQEAGAVQAKPVVAGGNGHGCGHNLLCGGTVLAAVALKDILASKAIKARVRYYGCPAEEGGSGKTFMARAGAFDDADVALNWHPACFTAVKAYQSLAVLRVKFRFQGQASHASAAPHLGRSALDAVELMNVGSNYLREHIPPGCQLHYAITDAGGPFPNVVQAQAEVIYYIRSESVVDASTLQERVEQVAQGAALMTGTRVEIVPDYSCSNVIYNSVLDELLYEHIQRFGEVEFDDDDRAYATALRRSFSEEQIRYGLEKFQAPIGKDEPLSNRVIPRAAQLWAGSSDVGDVSWVTPTVSLYGACYAIGTEFHTWQMVTQGKSPAAHKGMAHAAAIMVSTALDIIARPQTVRQAKSELLEKRGHQPYRCPIPGSLQPPMAAQDRAA</sequence>
<dbReference type="EMBL" id="JBEPML010000010">
    <property type="protein sequence ID" value="MET3792772.1"/>
    <property type="molecule type" value="Genomic_DNA"/>
</dbReference>
<name>A0ABV2N4B5_9HYPH</name>
<dbReference type="InterPro" id="IPR011650">
    <property type="entry name" value="Peptidase_M20_dimer"/>
</dbReference>
<dbReference type="Proteomes" id="UP001549076">
    <property type="component" value="Unassembled WGS sequence"/>
</dbReference>
<evidence type="ECO:0000256" key="1">
    <source>
        <dbReference type="ARBA" id="ARBA00022801"/>
    </source>
</evidence>
<dbReference type="Gene3D" id="3.30.70.360">
    <property type="match status" value="1"/>
</dbReference>
<dbReference type="InterPro" id="IPR052030">
    <property type="entry name" value="Peptidase_M20/M20A_hydrolases"/>
</dbReference>
<dbReference type="Gene3D" id="3.40.630.10">
    <property type="entry name" value="Zn peptidases"/>
    <property type="match status" value="1"/>
</dbReference>
<protein>
    <submittedName>
        <fullName evidence="4">Aminobenzoyl-glutamate utilization protein B</fullName>
    </submittedName>
</protein>
<accession>A0ABV2N4B5</accession>
<dbReference type="Pfam" id="PF01546">
    <property type="entry name" value="Peptidase_M20"/>
    <property type="match status" value="1"/>
</dbReference>
<dbReference type="SUPFAM" id="SSF55031">
    <property type="entry name" value="Bacterial exopeptidase dimerisation domain"/>
    <property type="match status" value="1"/>
</dbReference>
<evidence type="ECO:0000313" key="5">
    <source>
        <dbReference type="Proteomes" id="UP001549076"/>
    </source>
</evidence>
<dbReference type="SUPFAM" id="SSF53187">
    <property type="entry name" value="Zn-dependent exopeptidases"/>
    <property type="match status" value="1"/>
</dbReference>
<comment type="caution">
    <text evidence="4">The sequence shown here is derived from an EMBL/GenBank/DDBJ whole genome shotgun (WGS) entry which is preliminary data.</text>
</comment>
<keyword evidence="1" id="KW-0378">Hydrolase</keyword>